<protein>
    <submittedName>
        <fullName evidence="4">GNAT family N-acetyltransferase</fullName>
    </submittedName>
</protein>
<keyword evidence="2" id="KW-0012">Acyltransferase</keyword>
<evidence type="ECO:0000256" key="1">
    <source>
        <dbReference type="ARBA" id="ARBA00022679"/>
    </source>
</evidence>
<dbReference type="PANTHER" id="PTHR43420:SF44">
    <property type="entry name" value="ACETYLTRANSFERASE YPEA"/>
    <property type="match status" value="1"/>
</dbReference>
<name>A0A846Z974_9ACTN</name>
<sequence length="265" mass="29357">MVDAVKSPENVMFLQESAARGQPAERVDDVGGWWLRFSPDCSWWVGAVLPHGGAGVDDVTRRVVEAEEFYAVHGSIPRFQVTPRVCAEELDAVLGARGYLRHSSVSLQVADTSRVLERARRLHVRLDERPTRTWFATWQAVNGDSRAEWDMLARVDLPSAYASAMVGDEVVAVGRAVADRGWAGIFSMATLPRARGKGSARNVLATLADWAAGNGADRMYLQVERDNGPATRLYERAGFTEICAYHYRIPNSARERARLCELPGR</sequence>
<dbReference type="CDD" id="cd04301">
    <property type="entry name" value="NAT_SF"/>
    <property type="match status" value="1"/>
</dbReference>
<dbReference type="InterPro" id="IPR016181">
    <property type="entry name" value="Acyl_CoA_acyltransferase"/>
</dbReference>
<dbReference type="Proteomes" id="UP000579250">
    <property type="component" value="Unassembled WGS sequence"/>
</dbReference>
<dbReference type="RefSeq" id="WP_067637636.1">
    <property type="nucleotide sequence ID" value="NZ_JAAXPI010000045.1"/>
</dbReference>
<feature type="domain" description="N-acetyltransferase" evidence="3">
    <location>
        <begin position="100"/>
        <end position="261"/>
    </location>
</feature>
<dbReference type="EMBL" id="JAAXPI010000045">
    <property type="protein sequence ID" value="NKZ06953.1"/>
    <property type="molecule type" value="Genomic_DNA"/>
</dbReference>
<dbReference type="SUPFAM" id="SSF55729">
    <property type="entry name" value="Acyl-CoA N-acyltransferases (Nat)"/>
    <property type="match status" value="1"/>
</dbReference>
<dbReference type="PROSITE" id="PS51186">
    <property type="entry name" value="GNAT"/>
    <property type="match status" value="1"/>
</dbReference>
<evidence type="ECO:0000259" key="3">
    <source>
        <dbReference type="PROSITE" id="PS51186"/>
    </source>
</evidence>
<keyword evidence="1 4" id="KW-0808">Transferase</keyword>
<evidence type="ECO:0000313" key="5">
    <source>
        <dbReference type="Proteomes" id="UP000579250"/>
    </source>
</evidence>
<reference evidence="4 5" key="1">
    <citation type="submission" date="2020-04" db="EMBL/GenBank/DDBJ databases">
        <title>MicrobeNet Type strains.</title>
        <authorList>
            <person name="Nicholson A.C."/>
        </authorList>
    </citation>
    <scope>NUCLEOTIDE SEQUENCE [LARGE SCALE GENOMIC DNA]</scope>
    <source>
        <strain evidence="4 5">ATCC BAA-277</strain>
    </source>
</reference>
<dbReference type="Gene3D" id="3.40.630.30">
    <property type="match status" value="1"/>
</dbReference>
<keyword evidence="5" id="KW-1185">Reference proteome</keyword>
<gene>
    <name evidence="4" type="ORF">HGB48_24905</name>
</gene>
<proteinExistence type="predicted"/>
<comment type="caution">
    <text evidence="4">The sequence shown here is derived from an EMBL/GenBank/DDBJ whole genome shotgun (WGS) entry which is preliminary data.</text>
</comment>
<dbReference type="InterPro" id="IPR000182">
    <property type="entry name" value="GNAT_dom"/>
</dbReference>
<organism evidence="4 5">
    <name type="scientific">Actinomadura latina</name>
    <dbReference type="NCBI Taxonomy" id="163603"/>
    <lineage>
        <taxon>Bacteria</taxon>
        <taxon>Bacillati</taxon>
        <taxon>Actinomycetota</taxon>
        <taxon>Actinomycetes</taxon>
        <taxon>Streptosporangiales</taxon>
        <taxon>Thermomonosporaceae</taxon>
        <taxon>Actinomadura</taxon>
    </lineage>
</organism>
<dbReference type="Pfam" id="PF00583">
    <property type="entry name" value="Acetyltransf_1"/>
    <property type="match status" value="1"/>
</dbReference>
<accession>A0A846Z974</accession>
<dbReference type="AlphaFoldDB" id="A0A846Z974"/>
<evidence type="ECO:0000313" key="4">
    <source>
        <dbReference type="EMBL" id="NKZ06953.1"/>
    </source>
</evidence>
<dbReference type="GO" id="GO:0016747">
    <property type="term" value="F:acyltransferase activity, transferring groups other than amino-acyl groups"/>
    <property type="evidence" value="ECO:0007669"/>
    <property type="project" value="InterPro"/>
</dbReference>
<evidence type="ECO:0000256" key="2">
    <source>
        <dbReference type="ARBA" id="ARBA00023315"/>
    </source>
</evidence>
<dbReference type="InterPro" id="IPR050680">
    <property type="entry name" value="YpeA/RimI_acetyltransf"/>
</dbReference>
<dbReference type="PANTHER" id="PTHR43420">
    <property type="entry name" value="ACETYLTRANSFERASE"/>
    <property type="match status" value="1"/>
</dbReference>